<dbReference type="GeneID" id="20316171"/>
<dbReference type="KEGG" id="ovi:T265_01983"/>
<dbReference type="CTD" id="20316171"/>
<evidence type="ECO:0008006" key="3">
    <source>
        <dbReference type="Google" id="ProtNLM"/>
    </source>
</evidence>
<dbReference type="Gene3D" id="3.40.50.1820">
    <property type="entry name" value="alpha/beta hydrolase"/>
    <property type="match status" value="1"/>
</dbReference>
<proteinExistence type="predicted"/>
<dbReference type="EMBL" id="KL596640">
    <property type="protein sequence ID" value="KER31899.1"/>
    <property type="molecule type" value="Genomic_DNA"/>
</dbReference>
<dbReference type="SUPFAM" id="SSF53474">
    <property type="entry name" value="alpha/beta-Hydrolases"/>
    <property type="match status" value="1"/>
</dbReference>
<dbReference type="InterPro" id="IPR029058">
    <property type="entry name" value="AB_hydrolase_fold"/>
</dbReference>
<dbReference type="GO" id="GO:0017171">
    <property type="term" value="F:serine hydrolase activity"/>
    <property type="evidence" value="ECO:0007669"/>
    <property type="project" value="TreeGrafter"/>
</dbReference>
<dbReference type="OrthoDB" id="10028263at2759"/>
<reference evidence="1 2" key="1">
    <citation type="submission" date="2013-11" db="EMBL/GenBank/DDBJ databases">
        <title>Opisthorchis viverrini - life in the bile duct.</title>
        <authorList>
            <person name="Young N.D."/>
            <person name="Nagarajan N."/>
            <person name="Lin S.J."/>
            <person name="Korhonen P.K."/>
            <person name="Jex A.R."/>
            <person name="Hall R.S."/>
            <person name="Safavi-Hemami H."/>
            <person name="Kaewkong W."/>
            <person name="Bertrand D."/>
            <person name="Gao S."/>
            <person name="Seet Q."/>
            <person name="Wongkham S."/>
            <person name="Teh B.T."/>
            <person name="Wongkham C."/>
            <person name="Intapan P.M."/>
            <person name="Maleewong W."/>
            <person name="Yang X."/>
            <person name="Hu M."/>
            <person name="Wang Z."/>
            <person name="Hofmann A."/>
            <person name="Sternberg P.W."/>
            <person name="Tan P."/>
            <person name="Wang J."/>
            <person name="Gasser R.B."/>
        </authorList>
    </citation>
    <scope>NUCLEOTIDE SEQUENCE [LARGE SCALE GENOMIC DNA]</scope>
</reference>
<dbReference type="AlphaFoldDB" id="A0A075AIM6"/>
<sequence length="315" mass="36038">MRINHRLLFGTLLRLERTGIEYIKSIGKMYHCGLFEVVQGYKIHYMRAGSGAHNLLLFPGPMGSVITDYSLFLDRLDKKTFTAIGWDPPGQGGSIPPTERSWLQQPGRLQEDAHLALRLMRHLNLVPFSLLGWAEGAITALITVANCEPKEFRKLVLWAHEGAIPCVKANLIDQTQDPHAWPLTCRAPLEAMYDSNYLAENWTHYTLAKNLGYFWRELGDPVIKRQLTEQFSTNSGPLLLLMRAPGRLNAEDWLTYILAQMDNVRIINWMNHEEVISSTEKYTCWGPHRADPDEFQAIAEHFLRCGQVKEPLEKL</sequence>
<dbReference type="Proteomes" id="UP000054324">
    <property type="component" value="Unassembled WGS sequence"/>
</dbReference>
<gene>
    <name evidence="1" type="ORF">T265_01983</name>
</gene>
<evidence type="ECO:0000313" key="2">
    <source>
        <dbReference type="Proteomes" id="UP000054324"/>
    </source>
</evidence>
<dbReference type="RefSeq" id="XP_009164385.1">
    <property type="nucleotide sequence ID" value="XM_009166121.1"/>
</dbReference>
<organism evidence="1 2">
    <name type="scientific">Opisthorchis viverrini</name>
    <name type="common">Southeast Asian liver fluke</name>
    <dbReference type="NCBI Taxonomy" id="6198"/>
    <lineage>
        <taxon>Eukaryota</taxon>
        <taxon>Metazoa</taxon>
        <taxon>Spiralia</taxon>
        <taxon>Lophotrochozoa</taxon>
        <taxon>Platyhelminthes</taxon>
        <taxon>Trematoda</taxon>
        <taxon>Digenea</taxon>
        <taxon>Opisthorchiida</taxon>
        <taxon>Opisthorchiata</taxon>
        <taxon>Opisthorchiidae</taxon>
        <taxon>Opisthorchis</taxon>
    </lineage>
</organism>
<accession>A0A075AIM6</accession>
<dbReference type="PANTHER" id="PTHR46331:SF2">
    <property type="entry name" value="VALACYCLOVIR HYDROLASE"/>
    <property type="match status" value="1"/>
</dbReference>
<keyword evidence="2" id="KW-1185">Reference proteome</keyword>
<name>A0A075AIM6_OPIVI</name>
<protein>
    <recommendedName>
        <fullName evidence="3">AB hydrolase-1 domain-containing protein</fullName>
    </recommendedName>
</protein>
<dbReference type="STRING" id="6198.A0A075AIM6"/>
<dbReference type="PANTHER" id="PTHR46331">
    <property type="entry name" value="VALACYCLOVIR HYDROLASE"/>
    <property type="match status" value="1"/>
</dbReference>
<evidence type="ECO:0000313" key="1">
    <source>
        <dbReference type="EMBL" id="KER31899.1"/>
    </source>
</evidence>